<name>A0A1B2IDM4_9CAUD</name>
<dbReference type="Proteomes" id="UP000203302">
    <property type="component" value="Segment"/>
</dbReference>
<accession>A0A1B2IDM4</accession>
<dbReference type="KEGG" id="vg:29069401"/>
<dbReference type="OrthoDB" id="39783at10239"/>
<proteinExistence type="predicted"/>
<evidence type="ECO:0000313" key="1">
    <source>
        <dbReference type="EMBL" id="ANZ49361.1"/>
    </source>
</evidence>
<dbReference type="GeneID" id="29069401"/>
<gene>
    <name evidence="1" type="ORF">HUXLEY_279</name>
</gene>
<sequence length="126" mass="13707">MTDVTFESLAPTRMPDPVTFPRDGSMVPAADVVAWLRTGCPTTHCLTAALLEKHFESIAFQPFPNSLAMAAVGKLKPESGGYHLPVCVNTPYSHAELAVVGELVRTEARLRHPNFGNFSTVPGWEK</sequence>
<dbReference type="EMBL" id="KX397368">
    <property type="protein sequence ID" value="ANZ49361.1"/>
    <property type="molecule type" value="Genomic_DNA"/>
</dbReference>
<reference evidence="2" key="1">
    <citation type="submission" date="2016-06" db="EMBL/GenBank/DDBJ databases">
        <authorList>
            <person name="Berg J.A."/>
            <person name="Grossarth S.E."/>
            <person name="Jarvis T.M."/>
            <person name="Merrill B.D."/>
            <person name="Breakwell D.P."/>
            <person name="Hope S."/>
            <person name="Grose J.H."/>
        </authorList>
    </citation>
    <scope>NUCLEOTIDE SEQUENCE [LARGE SCALE GENOMIC DNA]</scope>
</reference>
<dbReference type="RefSeq" id="YP_009293247.1">
    <property type="nucleotide sequence ID" value="NC_031127.1"/>
</dbReference>
<evidence type="ECO:0000313" key="2">
    <source>
        <dbReference type="Proteomes" id="UP000203302"/>
    </source>
</evidence>
<organism evidence="1 2">
    <name type="scientific">Erwinia phage vB_EamM_Huxley</name>
    <dbReference type="NCBI Taxonomy" id="1883373"/>
    <lineage>
        <taxon>Viruses</taxon>
        <taxon>Duplodnaviria</taxon>
        <taxon>Heunggongvirae</taxon>
        <taxon>Uroviricota</taxon>
        <taxon>Caudoviricetes</taxon>
        <taxon>Chimalliviridae</taxon>
        <taxon>Machinavirus</taxon>
        <taxon>Machinavirus machina</taxon>
    </lineage>
</organism>
<protein>
    <submittedName>
        <fullName evidence="1">Uncharacterized protein</fullName>
    </submittedName>
</protein>